<evidence type="ECO:0008006" key="3">
    <source>
        <dbReference type="Google" id="ProtNLM"/>
    </source>
</evidence>
<proteinExistence type="predicted"/>
<accession>A0ABM9FVJ1</accession>
<dbReference type="Gene3D" id="3.10.180.10">
    <property type="entry name" value="2,3-Dihydroxybiphenyl 1,2-Dioxygenase, domain 1"/>
    <property type="match status" value="1"/>
</dbReference>
<dbReference type="EMBL" id="CALYLO010000001">
    <property type="protein sequence ID" value="CAH8243168.1"/>
    <property type="molecule type" value="Genomic_DNA"/>
</dbReference>
<evidence type="ECO:0000313" key="1">
    <source>
        <dbReference type="EMBL" id="CAH8243168.1"/>
    </source>
</evidence>
<reference evidence="1" key="1">
    <citation type="submission" date="2022-06" db="EMBL/GenBank/DDBJ databases">
        <authorList>
            <person name="Dietemann V."/>
            <person name="Ory F."/>
            <person name="Dainat B."/>
            <person name="Oberhansli S."/>
        </authorList>
    </citation>
    <scope>NUCLEOTIDE SEQUENCE</scope>
    <source>
        <strain evidence="1">Ena-SAMPLE-TAB-26-04-2022-14:26:32:270-5432</strain>
    </source>
</reference>
<protein>
    <recommendedName>
        <fullName evidence="3">VOC domain-containing protein</fullName>
    </recommendedName>
</protein>
<dbReference type="Proteomes" id="UP001154322">
    <property type="component" value="Unassembled WGS sequence"/>
</dbReference>
<dbReference type="SUPFAM" id="SSF54593">
    <property type="entry name" value="Glyoxalase/Bleomycin resistance protein/Dihydroxybiphenyl dioxygenase"/>
    <property type="match status" value="1"/>
</dbReference>
<comment type="caution">
    <text evidence="1">The sequence shown here is derived from an EMBL/GenBank/DDBJ whole genome shotgun (WGS) entry which is preliminary data.</text>
</comment>
<dbReference type="InterPro" id="IPR029068">
    <property type="entry name" value="Glyas_Bleomycin-R_OHBP_Dase"/>
</dbReference>
<dbReference type="RefSeq" id="WP_261944549.1">
    <property type="nucleotide sequence ID" value="NZ_AP031286.1"/>
</dbReference>
<name>A0ABM9FVJ1_9BACL</name>
<evidence type="ECO:0000313" key="2">
    <source>
        <dbReference type="Proteomes" id="UP001154322"/>
    </source>
</evidence>
<keyword evidence="2" id="KW-1185">Reference proteome</keyword>
<gene>
    <name evidence="1" type="ORF">WJ0W_000395</name>
</gene>
<organism evidence="1 2">
    <name type="scientific">Paenibacillus melissococcoides</name>
    <dbReference type="NCBI Taxonomy" id="2912268"/>
    <lineage>
        <taxon>Bacteria</taxon>
        <taxon>Bacillati</taxon>
        <taxon>Bacillota</taxon>
        <taxon>Bacilli</taxon>
        <taxon>Bacillales</taxon>
        <taxon>Paenibacillaceae</taxon>
        <taxon>Paenibacillus</taxon>
    </lineage>
</organism>
<sequence>MSCSNESIRCLYGCLIWMEAAHRQLQAAGVEVSAVEEEPDVRWFSFEDHCGNRLEECSF</sequence>